<feature type="compositionally biased region" description="Basic residues" evidence="1">
    <location>
        <begin position="186"/>
        <end position="197"/>
    </location>
</feature>
<evidence type="ECO:0008006" key="5">
    <source>
        <dbReference type="Google" id="ProtNLM"/>
    </source>
</evidence>
<dbReference type="Proteomes" id="UP000318294">
    <property type="component" value="Unassembled WGS sequence"/>
</dbReference>
<organism evidence="3 4">
    <name type="scientific">Tepidimonas charontis</name>
    <dbReference type="NCBI Taxonomy" id="2267262"/>
    <lineage>
        <taxon>Bacteria</taxon>
        <taxon>Pseudomonadati</taxon>
        <taxon>Pseudomonadota</taxon>
        <taxon>Betaproteobacteria</taxon>
        <taxon>Burkholderiales</taxon>
        <taxon>Tepidimonas</taxon>
    </lineage>
</organism>
<evidence type="ECO:0000313" key="4">
    <source>
        <dbReference type="Proteomes" id="UP000318294"/>
    </source>
</evidence>
<accession>A0A554X1I5</accession>
<evidence type="ECO:0000256" key="2">
    <source>
        <dbReference type="SAM" id="SignalP"/>
    </source>
</evidence>
<feature type="chain" id="PRO_5021842814" description="TonB C-terminal domain-containing protein" evidence="2">
    <location>
        <begin position="18"/>
        <end position="226"/>
    </location>
</feature>
<dbReference type="AlphaFoldDB" id="A0A554X1I5"/>
<name>A0A554X1I5_9BURK</name>
<dbReference type="RefSeq" id="WP_201739374.1">
    <property type="nucleotide sequence ID" value="NZ_VJON01000064.1"/>
</dbReference>
<dbReference type="EMBL" id="VJON01000064">
    <property type="protein sequence ID" value="TSE29665.1"/>
    <property type="molecule type" value="Genomic_DNA"/>
</dbReference>
<feature type="compositionally biased region" description="Low complexity" evidence="1">
    <location>
        <begin position="210"/>
        <end position="226"/>
    </location>
</feature>
<keyword evidence="2" id="KW-0732">Signal</keyword>
<feature type="signal peptide" evidence="2">
    <location>
        <begin position="1"/>
        <end position="17"/>
    </location>
</feature>
<reference evidence="3 4" key="1">
    <citation type="submission" date="2019-07" db="EMBL/GenBank/DDBJ databases">
        <title>Tepidimonas charontis SPSP-6 draft genome.</title>
        <authorList>
            <person name="Da Costa M.S."/>
            <person name="Froufe H.J.C."/>
            <person name="Egas C."/>
            <person name="Albuquerque L."/>
        </authorList>
    </citation>
    <scope>NUCLEOTIDE SEQUENCE [LARGE SCALE GENOMIC DNA]</scope>
    <source>
        <strain evidence="3 4">SPSP-6</strain>
    </source>
</reference>
<keyword evidence="4" id="KW-1185">Reference proteome</keyword>
<comment type="caution">
    <text evidence="3">The sequence shown here is derived from an EMBL/GenBank/DDBJ whole genome shotgun (WGS) entry which is preliminary data.</text>
</comment>
<evidence type="ECO:0000313" key="3">
    <source>
        <dbReference type="EMBL" id="TSE29665.1"/>
    </source>
</evidence>
<feature type="region of interest" description="Disordered" evidence="1">
    <location>
        <begin position="19"/>
        <end position="52"/>
    </location>
</feature>
<evidence type="ECO:0000256" key="1">
    <source>
        <dbReference type="SAM" id="MobiDB-lite"/>
    </source>
</evidence>
<sequence length="226" mass="24467">MLGSAFLALMLVGCASAPPQRADAPAPAGPIEPLVVEPAPAPKPTQEPAFTGPISLANTEREYRRDGAHHLYGRYAERVYPGKLPPLLQAVGVMRVHIGSRGDVRHIEWMRAPDHVPHVKAEIERLVREASPFPAPHQLGSVVYTETWLWDRSGRFQLDTLSEGQLDRSAPRPVVAPKPAPNTRPTTRKTARSRPAVHTRTDARKATDSAAATRVAQDAATAGSSP</sequence>
<gene>
    <name evidence="3" type="ORF">Tchar_02555</name>
</gene>
<feature type="region of interest" description="Disordered" evidence="1">
    <location>
        <begin position="162"/>
        <end position="226"/>
    </location>
</feature>
<protein>
    <recommendedName>
        <fullName evidence="5">TonB C-terminal domain-containing protein</fullName>
    </recommendedName>
</protein>
<proteinExistence type="predicted"/>
<dbReference type="SUPFAM" id="SSF74653">
    <property type="entry name" value="TolA/TonB C-terminal domain"/>
    <property type="match status" value="1"/>
</dbReference>